<evidence type="ECO:0000313" key="1">
    <source>
        <dbReference type="EMBL" id="MDC7226484.1"/>
    </source>
</evidence>
<accession>A0AAJ1IC49</accession>
<comment type="caution">
    <text evidence="1">The sequence shown here is derived from an EMBL/GenBank/DDBJ whole genome shotgun (WGS) entry which is preliminary data.</text>
</comment>
<dbReference type="InterPro" id="IPR011051">
    <property type="entry name" value="RmlC_Cupin_sf"/>
</dbReference>
<proteinExistence type="predicted"/>
<dbReference type="Proteomes" id="UP001221217">
    <property type="component" value="Unassembled WGS sequence"/>
</dbReference>
<dbReference type="SUPFAM" id="SSF51182">
    <property type="entry name" value="RmlC-like cupins"/>
    <property type="match status" value="1"/>
</dbReference>
<evidence type="ECO:0000313" key="2">
    <source>
        <dbReference type="Proteomes" id="UP001221217"/>
    </source>
</evidence>
<organism evidence="1 2">
    <name type="scientific">Candidatus Thalassospirochaeta sargassi</name>
    <dbReference type="NCBI Taxonomy" id="3119039"/>
    <lineage>
        <taxon>Bacteria</taxon>
        <taxon>Pseudomonadati</taxon>
        <taxon>Spirochaetota</taxon>
        <taxon>Spirochaetia</taxon>
        <taxon>Spirochaetales</taxon>
        <taxon>Spirochaetaceae</taxon>
        <taxon>Candidatus Thalassospirochaeta</taxon>
    </lineage>
</organism>
<gene>
    <name evidence="1" type="ORF">PQJ61_06945</name>
</gene>
<reference evidence="1 2" key="1">
    <citation type="submission" date="2022-12" db="EMBL/GenBank/DDBJ databases">
        <title>Metagenome assembled genome from gulf of manar.</title>
        <authorList>
            <person name="Kohli P."/>
            <person name="Pk S."/>
            <person name="Venkata Ramana C."/>
            <person name="Sasikala C."/>
        </authorList>
    </citation>
    <scope>NUCLEOTIDE SEQUENCE [LARGE SCALE GENOMIC DNA]</scope>
    <source>
        <strain evidence="1">JB008</strain>
    </source>
</reference>
<dbReference type="AlphaFoldDB" id="A0AAJ1IC49"/>
<protein>
    <submittedName>
        <fullName evidence="1">Uncharacterized protein</fullName>
    </submittedName>
</protein>
<sequence length="175" mass="20404">MKQIEMQTDGFYRIIPMKEFRRTPGVEFHIMTKDTIPRIDGVDRVIHETDALSPGSIGDIARPWYMHRHQDDNLLVLSGKRTVDIYHRPTKQMLSFEATRDEIKMNGETVYSEPAILVWPRGVFHRIKSGKEGSASLNLATRYEGFDIKTNFSIYDLNIETGEYREIRRGDLDQR</sequence>
<dbReference type="EMBL" id="JAQQAL010000012">
    <property type="protein sequence ID" value="MDC7226484.1"/>
    <property type="molecule type" value="Genomic_DNA"/>
</dbReference>
<name>A0AAJ1IC49_9SPIO</name>